<sequence length="21" mass="2352">MLLAKAACSLTHYPLVQLEIH</sequence>
<organism evidence="1">
    <name type="scientific">Anguilla anguilla</name>
    <name type="common">European freshwater eel</name>
    <name type="synonym">Muraena anguilla</name>
    <dbReference type="NCBI Taxonomy" id="7936"/>
    <lineage>
        <taxon>Eukaryota</taxon>
        <taxon>Metazoa</taxon>
        <taxon>Chordata</taxon>
        <taxon>Craniata</taxon>
        <taxon>Vertebrata</taxon>
        <taxon>Euteleostomi</taxon>
        <taxon>Actinopterygii</taxon>
        <taxon>Neopterygii</taxon>
        <taxon>Teleostei</taxon>
        <taxon>Anguilliformes</taxon>
        <taxon>Anguillidae</taxon>
        <taxon>Anguilla</taxon>
    </lineage>
</organism>
<proteinExistence type="predicted"/>
<name>A0A0E9QDV4_ANGAN</name>
<dbReference type="EMBL" id="GBXM01093880">
    <property type="protein sequence ID" value="JAH14697.1"/>
    <property type="molecule type" value="Transcribed_RNA"/>
</dbReference>
<accession>A0A0E9QDV4</accession>
<evidence type="ECO:0000313" key="1">
    <source>
        <dbReference type="EMBL" id="JAH14697.1"/>
    </source>
</evidence>
<reference evidence="1" key="1">
    <citation type="submission" date="2014-11" db="EMBL/GenBank/DDBJ databases">
        <authorList>
            <person name="Amaro Gonzalez C."/>
        </authorList>
    </citation>
    <scope>NUCLEOTIDE SEQUENCE</scope>
</reference>
<dbReference type="AlphaFoldDB" id="A0A0E9QDV4"/>
<protein>
    <submittedName>
        <fullName evidence="1">Uncharacterized protein</fullName>
    </submittedName>
</protein>
<reference evidence="1" key="2">
    <citation type="journal article" date="2015" name="Fish Shellfish Immunol.">
        <title>Early steps in the European eel (Anguilla anguilla)-Vibrio vulnificus interaction in the gills: Role of the RtxA13 toxin.</title>
        <authorList>
            <person name="Callol A."/>
            <person name="Pajuelo D."/>
            <person name="Ebbesson L."/>
            <person name="Teles M."/>
            <person name="MacKenzie S."/>
            <person name="Amaro C."/>
        </authorList>
    </citation>
    <scope>NUCLEOTIDE SEQUENCE</scope>
</reference>